<sequence>MTGQPFSKQSIAVIGLGYVGLPVAAAFAGAGHTVIGFDVKSDRIAALKRKQDVTGSVAPDELGHAGLTFTDRPETLKICDIFIVAVPTPVDQAKRPDLTPFKDAAATVGRVMRPGAIVVFESTVFPGATEEVAVPILEEASGLKLGQDFEVGYSPERINPGDRDRGFKDIVKIVSASSAAAAGRLMDLYGSAVKAGLHHAPSIKVAEAAKVIENTQRDLNIALMNELSMLFHAMGIDTRDVLAGSATKWNFLPFQPGLVGGHCIGVDPYYLTHKAHEIGLTPQVILAGRGTNEAMPAFVAGKVIQACVKLGCAMPLKIAVLGLTYKANVPDTRNSKVVDLVRELEDFGAAVHVFDPLADPVETHAEYGIALSEWHDLTGADAVVLAVPHDTFLTDGDTWSRIRELIGEKNVSSQTFRQNLSAKKRQKMQCFGVCEGKDLRNFISITDP</sequence>
<dbReference type="PANTHER" id="PTHR43491">
    <property type="entry name" value="UDP-N-ACETYL-D-MANNOSAMINE DEHYDROGENASE"/>
    <property type="match status" value="1"/>
</dbReference>
<proteinExistence type="inferred from homology"/>
<protein>
    <submittedName>
        <fullName evidence="6">UDP-N-acetyl-D-galactosamine dehydrogenase</fullName>
    </submittedName>
</protein>
<dbReference type="SUPFAM" id="SSF48179">
    <property type="entry name" value="6-phosphogluconate dehydrogenase C-terminal domain-like"/>
    <property type="match status" value="1"/>
</dbReference>
<dbReference type="AlphaFoldDB" id="A0A562TH96"/>
<dbReference type="SUPFAM" id="SSF51735">
    <property type="entry name" value="NAD(P)-binding Rossmann-fold domains"/>
    <property type="match status" value="1"/>
</dbReference>
<dbReference type="GO" id="GO:0000271">
    <property type="term" value="P:polysaccharide biosynthetic process"/>
    <property type="evidence" value="ECO:0007669"/>
    <property type="project" value="InterPro"/>
</dbReference>
<dbReference type="PIRSF" id="PIRSF500136">
    <property type="entry name" value="UDP_ManNAc_DH"/>
    <property type="match status" value="1"/>
</dbReference>
<dbReference type="SMART" id="SM00984">
    <property type="entry name" value="UDPG_MGDP_dh_C"/>
    <property type="match status" value="1"/>
</dbReference>
<dbReference type="GO" id="GO:0051287">
    <property type="term" value="F:NAD binding"/>
    <property type="evidence" value="ECO:0007669"/>
    <property type="project" value="InterPro"/>
</dbReference>
<comment type="similarity">
    <text evidence="1 4">Belongs to the UDP-glucose/GDP-mannose dehydrogenase family.</text>
</comment>
<accession>A0A562TH96</accession>
<dbReference type="NCBIfam" id="TIGR03026">
    <property type="entry name" value="NDP-sugDHase"/>
    <property type="match status" value="1"/>
</dbReference>
<organism evidence="6 7">
    <name type="scientific">Roseibium hamelinense</name>
    <dbReference type="NCBI Taxonomy" id="150831"/>
    <lineage>
        <taxon>Bacteria</taxon>
        <taxon>Pseudomonadati</taxon>
        <taxon>Pseudomonadota</taxon>
        <taxon>Alphaproteobacteria</taxon>
        <taxon>Hyphomicrobiales</taxon>
        <taxon>Stappiaceae</taxon>
        <taxon>Roseibium</taxon>
    </lineage>
</organism>
<dbReference type="GO" id="GO:0016616">
    <property type="term" value="F:oxidoreductase activity, acting on the CH-OH group of donors, NAD or NADP as acceptor"/>
    <property type="evidence" value="ECO:0007669"/>
    <property type="project" value="InterPro"/>
</dbReference>
<keyword evidence="7" id="KW-1185">Reference proteome</keyword>
<dbReference type="InterPro" id="IPR008927">
    <property type="entry name" value="6-PGluconate_DH-like_C_sf"/>
</dbReference>
<feature type="domain" description="UDP-glucose/GDP-mannose dehydrogenase C-terminal" evidence="5">
    <location>
        <begin position="319"/>
        <end position="414"/>
    </location>
</feature>
<dbReference type="Proteomes" id="UP000320593">
    <property type="component" value="Unassembled WGS sequence"/>
</dbReference>
<evidence type="ECO:0000256" key="3">
    <source>
        <dbReference type="ARBA" id="ARBA00023027"/>
    </source>
</evidence>
<evidence type="ECO:0000256" key="4">
    <source>
        <dbReference type="PIRNR" id="PIRNR000124"/>
    </source>
</evidence>
<dbReference type="Gene3D" id="3.40.50.720">
    <property type="entry name" value="NAD(P)-binding Rossmann-like Domain"/>
    <property type="match status" value="2"/>
</dbReference>
<dbReference type="InterPro" id="IPR001732">
    <property type="entry name" value="UDP-Glc/GDP-Man_DH_N"/>
</dbReference>
<dbReference type="SUPFAM" id="SSF52413">
    <property type="entry name" value="UDP-glucose/GDP-mannose dehydrogenase C-terminal domain"/>
    <property type="match status" value="1"/>
</dbReference>
<dbReference type="PANTHER" id="PTHR43491:SF2">
    <property type="entry name" value="UDP-N-ACETYL-D-MANNOSAMINE DEHYDROGENASE"/>
    <property type="match status" value="1"/>
</dbReference>
<evidence type="ECO:0000259" key="5">
    <source>
        <dbReference type="SMART" id="SM00984"/>
    </source>
</evidence>
<evidence type="ECO:0000313" key="7">
    <source>
        <dbReference type="Proteomes" id="UP000320593"/>
    </source>
</evidence>
<evidence type="ECO:0000256" key="1">
    <source>
        <dbReference type="ARBA" id="ARBA00006601"/>
    </source>
</evidence>
<dbReference type="InterPro" id="IPR036291">
    <property type="entry name" value="NAD(P)-bd_dom_sf"/>
</dbReference>
<dbReference type="EMBL" id="VLLF01000001">
    <property type="protein sequence ID" value="TWI93029.1"/>
    <property type="molecule type" value="Genomic_DNA"/>
</dbReference>
<reference evidence="6 7" key="1">
    <citation type="submission" date="2019-07" db="EMBL/GenBank/DDBJ databases">
        <title>Genomic Encyclopedia of Archaeal and Bacterial Type Strains, Phase II (KMG-II): from individual species to whole genera.</title>
        <authorList>
            <person name="Goeker M."/>
        </authorList>
    </citation>
    <scope>NUCLEOTIDE SEQUENCE [LARGE SCALE GENOMIC DNA]</scope>
    <source>
        <strain evidence="6 7">ATCC BAA-252</strain>
    </source>
</reference>
<dbReference type="Pfam" id="PF00984">
    <property type="entry name" value="UDPG_MGDP_dh"/>
    <property type="match status" value="1"/>
</dbReference>
<dbReference type="InterPro" id="IPR014027">
    <property type="entry name" value="UDP-Glc/GDP-Man_DH_C"/>
</dbReference>
<keyword evidence="3" id="KW-0520">NAD</keyword>
<dbReference type="InterPro" id="IPR014026">
    <property type="entry name" value="UDP-Glc/GDP-Man_DH_dimer"/>
</dbReference>
<dbReference type="InterPro" id="IPR028359">
    <property type="entry name" value="UDP_ManNAc/GlcNAc_DH"/>
</dbReference>
<dbReference type="GO" id="GO:0016628">
    <property type="term" value="F:oxidoreductase activity, acting on the CH-CH group of donors, NAD or NADP as acceptor"/>
    <property type="evidence" value="ECO:0007669"/>
    <property type="project" value="InterPro"/>
</dbReference>
<keyword evidence="2" id="KW-0560">Oxidoreductase</keyword>
<gene>
    <name evidence="6" type="ORF">JM93_00582</name>
</gene>
<comment type="caution">
    <text evidence="6">The sequence shown here is derived from an EMBL/GenBank/DDBJ whole genome shotgun (WGS) entry which is preliminary data.</text>
</comment>
<evidence type="ECO:0000256" key="2">
    <source>
        <dbReference type="ARBA" id="ARBA00023002"/>
    </source>
</evidence>
<dbReference type="Pfam" id="PF03720">
    <property type="entry name" value="UDPG_MGDP_dh_C"/>
    <property type="match status" value="1"/>
</dbReference>
<dbReference type="InterPro" id="IPR036220">
    <property type="entry name" value="UDP-Glc/GDP-Man_DH_C_sf"/>
</dbReference>
<dbReference type="InterPro" id="IPR017476">
    <property type="entry name" value="UDP-Glc/GDP-Man"/>
</dbReference>
<evidence type="ECO:0000313" key="6">
    <source>
        <dbReference type="EMBL" id="TWI93029.1"/>
    </source>
</evidence>
<name>A0A562TH96_9HYPH</name>
<dbReference type="PIRSF" id="PIRSF000124">
    <property type="entry name" value="UDPglc_GDPman_dh"/>
    <property type="match status" value="1"/>
</dbReference>
<dbReference type="Pfam" id="PF03721">
    <property type="entry name" value="UDPG_MGDP_dh_N"/>
    <property type="match status" value="1"/>
</dbReference>